<organism evidence="2 3">
    <name type="scientific">Vitis vinifera</name>
    <name type="common">Grape</name>
    <dbReference type="NCBI Taxonomy" id="29760"/>
    <lineage>
        <taxon>Eukaryota</taxon>
        <taxon>Viridiplantae</taxon>
        <taxon>Streptophyta</taxon>
        <taxon>Embryophyta</taxon>
        <taxon>Tracheophyta</taxon>
        <taxon>Spermatophyta</taxon>
        <taxon>Magnoliopsida</taxon>
        <taxon>eudicotyledons</taxon>
        <taxon>Gunneridae</taxon>
        <taxon>Pentapetalae</taxon>
        <taxon>rosids</taxon>
        <taxon>Vitales</taxon>
        <taxon>Vitaceae</taxon>
        <taxon>Viteae</taxon>
        <taxon>Vitis</taxon>
    </lineage>
</organism>
<reference evidence="2 3" key="1">
    <citation type="journal article" date="2023" name="Hortic Res">
        <title>The complete reference genome for grapevine (Vitis vinifera L.) genetics and breeding.</title>
        <authorList>
            <person name="Shi X."/>
            <person name="Cao S."/>
            <person name="Wang X."/>
            <person name="Huang S."/>
            <person name="Wang Y."/>
            <person name="Liu Z."/>
            <person name="Liu W."/>
            <person name="Leng X."/>
            <person name="Peng Y."/>
            <person name="Wang N."/>
            <person name="Wang Y."/>
            <person name="Ma Z."/>
            <person name="Xu X."/>
            <person name="Zhang F."/>
            <person name="Xue H."/>
            <person name="Zhong H."/>
            <person name="Wang Y."/>
            <person name="Zhang K."/>
            <person name="Velt A."/>
            <person name="Avia K."/>
            <person name="Holtgrawe D."/>
            <person name="Grimplet J."/>
            <person name="Matus J.T."/>
            <person name="Ware D."/>
            <person name="Wu X."/>
            <person name="Wang H."/>
            <person name="Liu C."/>
            <person name="Fang Y."/>
            <person name="Rustenholz C."/>
            <person name="Cheng Z."/>
            <person name="Xiao H."/>
            <person name="Zhou Y."/>
        </authorList>
    </citation>
    <scope>NUCLEOTIDE SEQUENCE [LARGE SCALE GENOMIC DNA]</scope>
    <source>
        <strain evidence="3">cv. Pinot noir / PN40024</strain>
        <tissue evidence="2">Leaf</tissue>
    </source>
</reference>
<evidence type="ECO:0000313" key="2">
    <source>
        <dbReference type="EMBL" id="WJZ88177.1"/>
    </source>
</evidence>
<evidence type="ECO:0000259" key="1">
    <source>
        <dbReference type="Pfam" id="PF03732"/>
    </source>
</evidence>
<dbReference type="PANTHER" id="PTHR37610:SF97">
    <property type="entry name" value="RETROTRANSPOSON GAG DOMAIN-CONTAINING PROTEIN"/>
    <property type="match status" value="1"/>
</dbReference>
<dbReference type="PANTHER" id="PTHR37610">
    <property type="entry name" value="CCHC-TYPE DOMAIN-CONTAINING PROTEIN"/>
    <property type="match status" value="1"/>
</dbReference>
<dbReference type="InterPro" id="IPR005162">
    <property type="entry name" value="Retrotrans_gag_dom"/>
</dbReference>
<name>A0ABY9BZU9_VITVI</name>
<feature type="domain" description="Retrotransposon gag" evidence="1">
    <location>
        <begin position="41"/>
        <end position="144"/>
    </location>
</feature>
<evidence type="ECO:0000313" key="3">
    <source>
        <dbReference type="Proteomes" id="UP001227230"/>
    </source>
</evidence>
<accession>A0ABY9BZU9</accession>
<gene>
    <name evidence="2" type="ORF">VitviT2T_007505</name>
</gene>
<dbReference type="EMBL" id="CP126652">
    <property type="protein sequence ID" value="WJZ88177.1"/>
    <property type="molecule type" value="Genomic_DNA"/>
</dbReference>
<dbReference type="Proteomes" id="UP001227230">
    <property type="component" value="Chromosome 5"/>
</dbReference>
<dbReference type="Pfam" id="PF03732">
    <property type="entry name" value="Retrotrans_gag"/>
    <property type="match status" value="1"/>
</dbReference>
<proteinExistence type="predicted"/>
<protein>
    <recommendedName>
        <fullName evidence="1">Retrotransposon gag domain-containing protein</fullName>
    </recommendedName>
</protein>
<keyword evidence="3" id="KW-1185">Reference proteome</keyword>
<sequence>MAMALTAKNKFGFIDGTIPHAAQVDLLFNAWNHCNIMVTLWIINSVSKDIANSLMYITTAVGIWTNLRNHFRHSNAPQVFQLKKHLITLQQGALDINTYYTRFKVLWEELKNFQPLPAFHCGDLQALLEYQQQENVIQFLMGLNDSYAQTRGQILMMEPLPPLSKVFALVIQEE</sequence>